<evidence type="ECO:0000259" key="4">
    <source>
        <dbReference type="Pfam" id="PF01191"/>
    </source>
</evidence>
<dbReference type="GO" id="GO:0006362">
    <property type="term" value="P:transcription elongation by RNA polymerase I"/>
    <property type="evidence" value="ECO:0007669"/>
    <property type="project" value="TreeGrafter"/>
</dbReference>
<dbReference type="Gene3D" id="3.40.1340.10">
    <property type="entry name" value="RNA polymerase, Rpb5, N-terminal domain"/>
    <property type="match status" value="1"/>
</dbReference>
<protein>
    <submittedName>
        <fullName evidence="6">RNA polymerase, subunit H/Rpb5 C-terminal</fullName>
    </submittedName>
</protein>
<keyword evidence="7" id="KW-1185">Reference proteome</keyword>
<dbReference type="InterPro" id="IPR036710">
    <property type="entry name" value="RNA_pol_Rpb5_N_sf"/>
</dbReference>
<evidence type="ECO:0000256" key="3">
    <source>
        <dbReference type="ARBA" id="ARBA00025765"/>
    </source>
</evidence>
<dbReference type="PANTHER" id="PTHR10535:SF12">
    <property type="entry name" value="DNA-DIRECTED RNA POLYMERASE V SUBUNIT 5C"/>
    <property type="match status" value="1"/>
</dbReference>
<name>A0AAN8Z8H9_9MAGN</name>
<keyword evidence="2" id="KW-0539">Nucleus</keyword>
<dbReference type="InterPro" id="IPR014381">
    <property type="entry name" value="Arch_Rpo5/euc_Rpb5"/>
</dbReference>
<dbReference type="GO" id="GO:0003677">
    <property type="term" value="F:DNA binding"/>
    <property type="evidence" value="ECO:0007669"/>
    <property type="project" value="InterPro"/>
</dbReference>
<feature type="domain" description="RNA polymerase subunit H/Rpb5 C-terminal" evidence="4">
    <location>
        <begin position="164"/>
        <end position="236"/>
    </location>
</feature>
<dbReference type="PANTHER" id="PTHR10535">
    <property type="entry name" value="DNA-DIRECTED RNA POLYMERASES I, II, AND III SUBUNIT RPABC1"/>
    <property type="match status" value="1"/>
</dbReference>
<comment type="similarity">
    <text evidence="3">Belongs to the archaeal Rpo5/eukaryotic RPB5 RNA polymerase subunit family.</text>
</comment>
<dbReference type="AlphaFoldDB" id="A0AAN8Z8H9"/>
<feature type="non-terminal residue" evidence="6">
    <location>
        <position position="236"/>
    </location>
</feature>
<dbReference type="PIRSF" id="PIRSF000747">
    <property type="entry name" value="RPB5"/>
    <property type="match status" value="1"/>
</dbReference>
<gene>
    <name evidence="6" type="ORF">RJ641_005081</name>
</gene>
<reference evidence="6 7" key="1">
    <citation type="submission" date="2023-12" db="EMBL/GenBank/DDBJ databases">
        <title>A high-quality genome assembly for Dillenia turbinata (Dilleniales).</title>
        <authorList>
            <person name="Chanderbali A."/>
        </authorList>
    </citation>
    <scope>NUCLEOTIDE SEQUENCE [LARGE SCALE GENOMIC DNA]</scope>
    <source>
        <strain evidence="6">LSX21</strain>
        <tissue evidence="6">Leaf</tissue>
    </source>
</reference>
<dbReference type="GO" id="GO:0003899">
    <property type="term" value="F:DNA-directed RNA polymerase activity"/>
    <property type="evidence" value="ECO:0007669"/>
    <property type="project" value="InterPro"/>
</dbReference>
<evidence type="ECO:0000256" key="2">
    <source>
        <dbReference type="ARBA" id="ARBA00023242"/>
    </source>
</evidence>
<dbReference type="Pfam" id="PF03871">
    <property type="entry name" value="RNA_pol_Rpb5_N"/>
    <property type="match status" value="1"/>
</dbReference>
<feature type="domain" description="RNA polymerase Rpb5 N-terminal" evidence="5">
    <location>
        <begin position="38"/>
        <end position="116"/>
    </location>
</feature>
<dbReference type="SUPFAM" id="SSF55287">
    <property type="entry name" value="RPB5-like RNA polymerase subunit"/>
    <property type="match status" value="1"/>
</dbReference>
<comment type="caution">
    <text evidence="6">The sequence shown here is derived from an EMBL/GenBank/DDBJ whole genome shotgun (WGS) entry which is preliminary data.</text>
</comment>
<evidence type="ECO:0000259" key="5">
    <source>
        <dbReference type="Pfam" id="PF03871"/>
    </source>
</evidence>
<dbReference type="InterPro" id="IPR000783">
    <property type="entry name" value="RNA_pol_subH/Rpb5_C"/>
</dbReference>
<dbReference type="FunFam" id="3.90.940.20:FF:000001">
    <property type="entry name" value="DNA-directed RNA polymerases I, II, and III subunit RPABC1"/>
    <property type="match status" value="1"/>
</dbReference>
<dbReference type="InterPro" id="IPR005571">
    <property type="entry name" value="RNA_pol_Rpb5_N"/>
</dbReference>
<dbReference type="Proteomes" id="UP001370490">
    <property type="component" value="Unassembled WGS sequence"/>
</dbReference>
<evidence type="ECO:0000256" key="1">
    <source>
        <dbReference type="ARBA" id="ARBA00004123"/>
    </source>
</evidence>
<dbReference type="GO" id="GO:0006366">
    <property type="term" value="P:transcription by RNA polymerase II"/>
    <property type="evidence" value="ECO:0007669"/>
    <property type="project" value="TreeGrafter"/>
</dbReference>
<evidence type="ECO:0000313" key="7">
    <source>
        <dbReference type="Proteomes" id="UP001370490"/>
    </source>
</evidence>
<dbReference type="GO" id="GO:0042797">
    <property type="term" value="P:tRNA transcription by RNA polymerase III"/>
    <property type="evidence" value="ECO:0007669"/>
    <property type="project" value="TreeGrafter"/>
</dbReference>
<sequence length="236" mass="27379">MSGGGENWNDNGIHEVDDRLCIARHFVEETEEEQRRSRESMMLFLARRTVLEMLRDRGYSVPDSELQRPLSQFRFDFGINPDFDRLRICAPLVSNPSKKILVIFCGREEIKKQDILGVFSQITERVNLQRVILVLRGRINHYAQKEADNFAIKVEIFKINDLLVNITKHALQPKFEVLSAEEKAKLSEKYKLDNKQYPWMLATDAIARYYGLEKGQVVKITYTGGCADSLITYRCI</sequence>
<dbReference type="GO" id="GO:0055029">
    <property type="term" value="C:nuclear DNA-directed RNA polymerase complex"/>
    <property type="evidence" value="ECO:0007669"/>
    <property type="project" value="UniProtKB-ARBA"/>
</dbReference>
<dbReference type="Pfam" id="PF01191">
    <property type="entry name" value="RNA_pol_Rpb5_C"/>
    <property type="match status" value="1"/>
</dbReference>
<organism evidence="6 7">
    <name type="scientific">Dillenia turbinata</name>
    <dbReference type="NCBI Taxonomy" id="194707"/>
    <lineage>
        <taxon>Eukaryota</taxon>
        <taxon>Viridiplantae</taxon>
        <taxon>Streptophyta</taxon>
        <taxon>Embryophyta</taxon>
        <taxon>Tracheophyta</taxon>
        <taxon>Spermatophyta</taxon>
        <taxon>Magnoliopsida</taxon>
        <taxon>eudicotyledons</taxon>
        <taxon>Gunneridae</taxon>
        <taxon>Pentapetalae</taxon>
        <taxon>Dilleniales</taxon>
        <taxon>Dilleniaceae</taxon>
        <taxon>Dillenia</taxon>
    </lineage>
</organism>
<proteinExistence type="inferred from homology"/>
<accession>A0AAN8Z8H9</accession>
<comment type="subcellular location">
    <subcellularLocation>
        <location evidence="1">Nucleus</location>
    </subcellularLocation>
</comment>
<dbReference type="InterPro" id="IPR035913">
    <property type="entry name" value="RPB5-like_sf"/>
</dbReference>
<dbReference type="SUPFAM" id="SSF53036">
    <property type="entry name" value="Eukaryotic RPB5 N-terminal domain"/>
    <property type="match status" value="1"/>
</dbReference>
<dbReference type="Gene3D" id="3.90.940.20">
    <property type="entry name" value="RPB5-like RNA polymerase subunit"/>
    <property type="match status" value="1"/>
</dbReference>
<dbReference type="EMBL" id="JBAMMX010000013">
    <property type="protein sequence ID" value="KAK6928876.1"/>
    <property type="molecule type" value="Genomic_DNA"/>
</dbReference>
<evidence type="ECO:0000313" key="6">
    <source>
        <dbReference type="EMBL" id="KAK6928876.1"/>
    </source>
</evidence>